<dbReference type="RefSeq" id="WP_191216220.1">
    <property type="nucleotide sequence ID" value="NZ_CP104550.1"/>
</dbReference>
<sequence>METMSLLILVVLGTFLIAGGLALLRVLLSVGRTLITVAANMLTGLLILICVNMLPFINLPLNLLTILVAGFGGIAGVGILIIGNIAGFI</sequence>
<feature type="transmembrane region" description="Helical" evidence="1">
    <location>
        <begin position="63"/>
        <end position="86"/>
    </location>
</feature>
<protein>
    <submittedName>
        <fullName evidence="2">Pro-sigmaK processing inhibitor BofA family protein</fullName>
    </submittedName>
</protein>
<gene>
    <name evidence="2" type="ORF">N5910_08520</name>
</gene>
<proteinExistence type="predicted"/>
<evidence type="ECO:0000256" key="1">
    <source>
        <dbReference type="SAM" id="Phobius"/>
    </source>
</evidence>
<feature type="transmembrane region" description="Helical" evidence="1">
    <location>
        <begin position="6"/>
        <end position="27"/>
    </location>
</feature>
<dbReference type="Pfam" id="PF07441">
    <property type="entry name" value="BofA"/>
    <property type="match status" value="1"/>
</dbReference>
<reference evidence="2" key="1">
    <citation type="submission" date="2022-09" db="EMBL/GenBank/DDBJ databases">
        <title>Characterization of three MwoI isoschizomers from sequenced genome and metagenomes.</title>
        <authorList>
            <person name="Fomenkov A."/>
            <person name="Xu S.Y."/>
            <person name="Roberts R.J."/>
        </authorList>
    </citation>
    <scope>NUCLEOTIDE SEQUENCE</scope>
    <source>
        <strain evidence="2">DSM 2970</strain>
    </source>
</reference>
<name>A0A9E7RTI4_METWO</name>
<keyword evidence="1" id="KW-0812">Transmembrane</keyword>
<keyword evidence="1" id="KW-1133">Transmembrane helix</keyword>
<dbReference type="AlphaFoldDB" id="A0A9E7RTI4"/>
<dbReference type="EMBL" id="CP104550">
    <property type="protein sequence ID" value="UXH31576.1"/>
    <property type="molecule type" value="Genomic_DNA"/>
</dbReference>
<organism evidence="2">
    <name type="scientific">Methanothermobacter wolfeii</name>
    <name type="common">Methanobacterium wolfei</name>
    <dbReference type="NCBI Taxonomy" id="145261"/>
    <lineage>
        <taxon>Archaea</taxon>
        <taxon>Methanobacteriati</taxon>
        <taxon>Methanobacteriota</taxon>
        <taxon>Methanomada group</taxon>
        <taxon>Methanobacteria</taxon>
        <taxon>Methanobacteriales</taxon>
        <taxon>Methanobacteriaceae</taxon>
        <taxon>Methanothermobacter</taxon>
    </lineage>
</organism>
<feature type="transmembrane region" description="Helical" evidence="1">
    <location>
        <begin position="34"/>
        <end position="57"/>
    </location>
</feature>
<dbReference type="Proteomes" id="UP001065373">
    <property type="component" value="Chromosome"/>
</dbReference>
<accession>A0A9E7RTI4</accession>
<dbReference type="InterPro" id="IPR010001">
    <property type="entry name" value="BofA"/>
</dbReference>
<dbReference type="GeneID" id="58979307"/>
<keyword evidence="1" id="KW-0472">Membrane</keyword>
<evidence type="ECO:0000313" key="2">
    <source>
        <dbReference type="EMBL" id="UXH31576.1"/>
    </source>
</evidence>